<feature type="transmembrane region" description="Helical" evidence="1">
    <location>
        <begin position="20"/>
        <end position="41"/>
    </location>
</feature>
<reference evidence="2 3" key="1">
    <citation type="submission" date="2017-10" db="EMBL/GenBank/DDBJ databases">
        <title>Whole genome sequencing of members of genus Pseudoxanthomonas.</title>
        <authorList>
            <person name="Kumar S."/>
            <person name="Bansal K."/>
            <person name="Kaur A."/>
            <person name="Patil P."/>
            <person name="Sharma S."/>
            <person name="Patil P.B."/>
        </authorList>
    </citation>
    <scope>NUCLEOTIDE SEQUENCE [LARGE SCALE GENOMIC DNA]</scope>
    <source>
        <strain evidence="2 3">DSM 17109</strain>
    </source>
</reference>
<sequence length="98" mass="10750">MEQQDERRIWQRRQLRQTLIGTGVVGAVIGVAPLLLAFVLGSGRVAMGGHARPLSLLAVDAVLFVVVAVVFCMVVFGLLPMAVQYAFIRGARWWTGRD</sequence>
<evidence type="ECO:0000313" key="3">
    <source>
        <dbReference type="Proteomes" id="UP000781710"/>
    </source>
</evidence>
<keyword evidence="1" id="KW-0472">Membrane</keyword>
<keyword evidence="3" id="KW-1185">Reference proteome</keyword>
<name>A0ABQ6ZMA2_9GAMM</name>
<dbReference type="RefSeq" id="WP_162336056.1">
    <property type="nucleotide sequence ID" value="NZ_JBHSRQ010000007.1"/>
</dbReference>
<evidence type="ECO:0000256" key="1">
    <source>
        <dbReference type="SAM" id="Phobius"/>
    </source>
</evidence>
<dbReference type="EMBL" id="PDWW01000001">
    <property type="protein sequence ID" value="KAF1727437.1"/>
    <property type="molecule type" value="Genomic_DNA"/>
</dbReference>
<organism evidence="2 3">
    <name type="scientific">Pseudoxanthomonas japonensis</name>
    <dbReference type="NCBI Taxonomy" id="69284"/>
    <lineage>
        <taxon>Bacteria</taxon>
        <taxon>Pseudomonadati</taxon>
        <taxon>Pseudomonadota</taxon>
        <taxon>Gammaproteobacteria</taxon>
        <taxon>Lysobacterales</taxon>
        <taxon>Lysobacteraceae</taxon>
        <taxon>Pseudoxanthomonas</taxon>
    </lineage>
</organism>
<evidence type="ECO:0008006" key="4">
    <source>
        <dbReference type="Google" id="ProtNLM"/>
    </source>
</evidence>
<keyword evidence="1" id="KW-0812">Transmembrane</keyword>
<feature type="transmembrane region" description="Helical" evidence="1">
    <location>
        <begin position="61"/>
        <end position="88"/>
    </location>
</feature>
<accession>A0ABQ6ZMA2</accession>
<proteinExistence type="predicted"/>
<comment type="caution">
    <text evidence="2">The sequence shown here is derived from an EMBL/GenBank/DDBJ whole genome shotgun (WGS) entry which is preliminary data.</text>
</comment>
<evidence type="ECO:0000313" key="2">
    <source>
        <dbReference type="EMBL" id="KAF1727437.1"/>
    </source>
</evidence>
<gene>
    <name evidence="2" type="ORF">CSC78_01070</name>
</gene>
<keyword evidence="1" id="KW-1133">Transmembrane helix</keyword>
<protein>
    <recommendedName>
        <fullName evidence="4">Transmembrane protein</fullName>
    </recommendedName>
</protein>
<dbReference type="Proteomes" id="UP000781710">
    <property type="component" value="Unassembled WGS sequence"/>
</dbReference>